<dbReference type="Gene3D" id="3.30.1370.30">
    <property type="match status" value="1"/>
</dbReference>
<keyword evidence="4 8" id="KW-0689">Ribosomal protein</keyword>
<gene>
    <name evidence="8 10" type="primary">rpsH</name>
    <name evidence="10" type="ORF">MCAL160_0329</name>
</gene>
<dbReference type="Pfam" id="PF00410">
    <property type="entry name" value="Ribosomal_S8"/>
    <property type="match status" value="1"/>
</dbReference>
<dbReference type="GO" id="GO:0006412">
    <property type="term" value="P:translation"/>
    <property type="evidence" value="ECO:0007669"/>
    <property type="project" value="UniProtKB-UniRule"/>
</dbReference>
<dbReference type="FunFam" id="3.30.1370.30:FF:000002">
    <property type="entry name" value="30S ribosomal protein S8"/>
    <property type="match status" value="1"/>
</dbReference>
<protein>
    <recommendedName>
        <fullName evidence="6 8">Small ribosomal subunit protein uS8</fullName>
    </recommendedName>
</protein>
<reference evidence="10" key="3">
    <citation type="journal article" date="2019" name="Vet. Microbiol.">
        <title>Mutations associated with change of susceptibility to lincosamides and/or macrolides in field and laboratory-derived Mycoplasma californicum strains in Japan, and development of a rapid detection method for these mutations.</title>
        <authorList>
            <person name="Hata E."/>
            <person name="Nagai K."/>
            <person name="Murakami K."/>
        </authorList>
    </citation>
    <scope>NUCLEOTIDE SEQUENCE</scope>
    <source>
        <strain evidence="10">HAZ160_1</strain>
    </source>
</reference>
<dbReference type="InterPro" id="IPR047863">
    <property type="entry name" value="Ribosomal_uS8_CS"/>
</dbReference>
<reference evidence="10" key="1">
    <citation type="journal article" date="2014" name="Appl. Environ. Microbiol.">
        <title>Molecular Epidemiology of Cases of Mycoplasma californicum Infection in Japan.</title>
        <authorList>
            <person name="Hata E."/>
            <person name="Suzuki K."/>
            <person name="Hanyu H."/>
            <person name="Itoh M."/>
            <person name="Higuchi H."/>
            <person name="Kobayashi H."/>
        </authorList>
    </citation>
    <scope>NUCLEOTIDE SEQUENCE</scope>
    <source>
        <strain evidence="10">HAZ160_1</strain>
    </source>
</reference>
<dbReference type="GO" id="GO:1990904">
    <property type="term" value="C:ribonucleoprotein complex"/>
    <property type="evidence" value="ECO:0007669"/>
    <property type="project" value="UniProtKB-KW"/>
</dbReference>
<dbReference type="GO" id="GO:0005840">
    <property type="term" value="C:ribosome"/>
    <property type="evidence" value="ECO:0007669"/>
    <property type="project" value="UniProtKB-KW"/>
</dbReference>
<comment type="subunit">
    <text evidence="7 8">Part of the 30S ribosomal subunit. Contacts proteins S5 and S12.</text>
</comment>
<dbReference type="KEGG" id="mcm:MCAL160_0329"/>
<organism evidence="10">
    <name type="scientific">Mycoplasmopsis californica HAZ160_1</name>
    <dbReference type="NCBI Taxonomy" id="1397850"/>
    <lineage>
        <taxon>Bacteria</taxon>
        <taxon>Bacillati</taxon>
        <taxon>Mycoplasmatota</taxon>
        <taxon>Mycoplasmoidales</taxon>
        <taxon>Metamycoplasmataceae</taxon>
        <taxon>Mycoplasmopsis</taxon>
    </lineage>
</organism>
<evidence type="ECO:0000256" key="1">
    <source>
        <dbReference type="ARBA" id="ARBA00006471"/>
    </source>
</evidence>
<evidence type="ECO:0000256" key="4">
    <source>
        <dbReference type="ARBA" id="ARBA00022980"/>
    </source>
</evidence>
<evidence type="ECO:0000313" key="10">
    <source>
        <dbReference type="EMBL" id="BAP00956.1"/>
    </source>
</evidence>
<evidence type="ECO:0000256" key="2">
    <source>
        <dbReference type="ARBA" id="ARBA00022730"/>
    </source>
</evidence>
<dbReference type="EMBL" id="AP013353">
    <property type="protein sequence ID" value="BAP00956.1"/>
    <property type="molecule type" value="Genomic_DNA"/>
</dbReference>
<evidence type="ECO:0000256" key="3">
    <source>
        <dbReference type="ARBA" id="ARBA00022884"/>
    </source>
</evidence>
<dbReference type="Gene3D" id="3.30.1490.10">
    <property type="match status" value="1"/>
</dbReference>
<dbReference type="InterPro" id="IPR000630">
    <property type="entry name" value="Ribosomal_uS8"/>
</dbReference>
<comment type="function">
    <text evidence="8">One of the primary rRNA binding proteins, it binds directly to 16S rRNA central domain where it helps coordinate assembly of the platform of the 30S subunit.</text>
</comment>
<keyword evidence="3 8" id="KW-0694">RNA-binding</keyword>
<sequence length="134" mass="14912">MIIMFITDPISDMIVRIKNANQRRFKTVNIPFSKTKAKILDILLNEGYIQAVNIKGEGVNKELEVSLKYKGSQRAIIDIKRISKPGLRVYSAAQELPTVLSGYGTAIVSTSKGMMTEKQARKENVGGEVIAIIW</sequence>
<dbReference type="PANTHER" id="PTHR11758">
    <property type="entry name" value="40S RIBOSOMAL PROTEIN S15A"/>
    <property type="match status" value="1"/>
</dbReference>
<dbReference type="GO" id="GO:0003735">
    <property type="term" value="F:structural constituent of ribosome"/>
    <property type="evidence" value="ECO:0007669"/>
    <property type="project" value="InterPro"/>
</dbReference>
<keyword evidence="5 8" id="KW-0687">Ribonucleoprotein</keyword>
<evidence type="ECO:0000256" key="5">
    <source>
        <dbReference type="ARBA" id="ARBA00023274"/>
    </source>
</evidence>
<dbReference type="PROSITE" id="PS00053">
    <property type="entry name" value="RIBOSOMAL_S8"/>
    <property type="match status" value="1"/>
</dbReference>
<name>A0AAT9F7W4_9BACT</name>
<dbReference type="HAMAP" id="MF_01302_B">
    <property type="entry name" value="Ribosomal_uS8_B"/>
    <property type="match status" value="1"/>
</dbReference>
<dbReference type="NCBIfam" id="NF001109">
    <property type="entry name" value="PRK00136.1"/>
    <property type="match status" value="1"/>
</dbReference>
<dbReference type="AlphaFoldDB" id="A0AAT9F7W4"/>
<reference evidence="10" key="4">
    <citation type="submission" date="2024-06" db="EMBL/GenBank/DDBJ databases">
        <authorList>
            <consortium name="Mycoplasma californicum genome sequencing consortium"/>
            <person name="Hata E."/>
            <person name="Tanaka K."/>
            <person name="Tamamura Y."/>
        </authorList>
    </citation>
    <scope>NUCLEOTIDE SEQUENCE</scope>
    <source>
        <strain evidence="10">HAZ160_1</strain>
    </source>
</reference>
<comment type="similarity">
    <text evidence="1 8 9">Belongs to the universal ribosomal protein uS8 family.</text>
</comment>
<dbReference type="FunFam" id="3.30.1490.10:FF:000001">
    <property type="entry name" value="30S ribosomal protein S8"/>
    <property type="match status" value="1"/>
</dbReference>
<proteinExistence type="inferred from homology"/>
<dbReference type="GO" id="GO:0005737">
    <property type="term" value="C:cytoplasm"/>
    <property type="evidence" value="ECO:0007669"/>
    <property type="project" value="UniProtKB-ARBA"/>
</dbReference>
<accession>A0AAT9F7W4</accession>
<dbReference type="InterPro" id="IPR035987">
    <property type="entry name" value="Ribosomal_uS8_sf"/>
</dbReference>
<evidence type="ECO:0000256" key="7">
    <source>
        <dbReference type="ARBA" id="ARBA00046740"/>
    </source>
</evidence>
<keyword evidence="2 8" id="KW-0699">rRNA-binding</keyword>
<evidence type="ECO:0000256" key="8">
    <source>
        <dbReference type="HAMAP-Rule" id="MF_01302"/>
    </source>
</evidence>
<dbReference type="GO" id="GO:0019843">
    <property type="term" value="F:rRNA binding"/>
    <property type="evidence" value="ECO:0007669"/>
    <property type="project" value="UniProtKB-UniRule"/>
</dbReference>
<evidence type="ECO:0000256" key="9">
    <source>
        <dbReference type="RuleBase" id="RU003660"/>
    </source>
</evidence>
<evidence type="ECO:0000256" key="6">
    <source>
        <dbReference type="ARBA" id="ARBA00035258"/>
    </source>
</evidence>
<dbReference type="SUPFAM" id="SSF56047">
    <property type="entry name" value="Ribosomal protein S8"/>
    <property type="match status" value="1"/>
</dbReference>
<reference evidence="10" key="2">
    <citation type="journal article" date="2014" name="Genome Announc.">
        <title>Complete Genome Sequence of Mycoplasma californicum Strain HAZ160_1 from Bovine Mastitic Milk in Japan.</title>
        <authorList>
            <person name="Hata E."/>
            <person name="Murakami K."/>
        </authorList>
    </citation>
    <scope>NUCLEOTIDE SEQUENCE</scope>
    <source>
        <strain evidence="10">HAZ160_1</strain>
    </source>
</reference>